<organism evidence="1 2">
    <name type="scientific">Curtobacterium aetherium</name>
    <dbReference type="NCBI Taxonomy" id="2841594"/>
    <lineage>
        <taxon>Bacteria</taxon>
        <taxon>Bacillati</taxon>
        <taxon>Actinomycetota</taxon>
        <taxon>Actinomycetes</taxon>
        <taxon>Micrococcales</taxon>
        <taxon>Microbacteriaceae</taxon>
        <taxon>Curtobacterium</taxon>
    </lineage>
</organism>
<name>A0ACD1E0Y8_9MICO</name>
<accession>A0ACD1E0Y8</accession>
<gene>
    <name evidence="1" type="ORF">KM842_09920</name>
</gene>
<dbReference type="EMBL" id="CP076544">
    <property type="protein sequence ID" value="QWS32607.1"/>
    <property type="molecule type" value="Genomic_DNA"/>
</dbReference>
<protein>
    <submittedName>
        <fullName evidence="1">GNAT family N-acetyltransferase</fullName>
    </submittedName>
</protein>
<keyword evidence="2" id="KW-1185">Reference proteome</keyword>
<reference evidence="1" key="1">
    <citation type="submission" date="2021-06" db="EMBL/GenBank/DDBJ databases">
        <authorList>
            <person name="Ellington A.J."/>
            <person name="Bryan N.C."/>
            <person name="Christner B.C."/>
            <person name="Reisch C.R."/>
        </authorList>
    </citation>
    <scope>NUCLEOTIDE SEQUENCE</scope>
    <source>
        <strain evidence="1">L6-1</strain>
    </source>
</reference>
<proteinExistence type="predicted"/>
<sequence length="159" mass="17377">MMCDVLSIRPRSSDDCHLIVSWVPDAEALYLFAGPRLRWPLTLDQLTVDEQSPERTAWVAVDAGTEPIGQFKLAMRDGHAHLGRVLVDPAERGRGLAHELVRLAVARARALGATSIGLNVVTGNRPALRTYERAGFVETSRQDAVGSLAMTLNLATHVR</sequence>
<evidence type="ECO:0000313" key="1">
    <source>
        <dbReference type="EMBL" id="QWS32607.1"/>
    </source>
</evidence>
<dbReference type="Proteomes" id="UP000681794">
    <property type="component" value="Chromosome"/>
</dbReference>
<evidence type="ECO:0000313" key="2">
    <source>
        <dbReference type="Proteomes" id="UP000681794"/>
    </source>
</evidence>